<evidence type="ECO:0000256" key="8">
    <source>
        <dbReference type="ARBA" id="ARBA00023065"/>
    </source>
</evidence>
<keyword evidence="5 12" id="KW-0812">Transmembrane</keyword>
<evidence type="ECO:0000256" key="11">
    <source>
        <dbReference type="RuleBase" id="RU362091"/>
    </source>
</evidence>
<evidence type="ECO:0000256" key="9">
    <source>
        <dbReference type="ARBA" id="ARBA00023136"/>
    </source>
</evidence>
<dbReference type="GO" id="GO:0005886">
    <property type="term" value="C:plasma membrane"/>
    <property type="evidence" value="ECO:0007669"/>
    <property type="project" value="UniProtKB-SubCell"/>
</dbReference>
<feature type="transmembrane region" description="Helical" evidence="12">
    <location>
        <begin position="61"/>
        <end position="80"/>
    </location>
</feature>
<evidence type="ECO:0000256" key="2">
    <source>
        <dbReference type="ARBA" id="ARBA00006434"/>
    </source>
</evidence>
<keyword evidence="6 12" id="KW-1133">Transmembrane helix</keyword>
<evidence type="ECO:0000256" key="4">
    <source>
        <dbReference type="ARBA" id="ARBA00022475"/>
    </source>
</evidence>
<keyword evidence="9 12" id="KW-0472">Membrane</keyword>
<dbReference type="KEGG" id="msy:MS53_0191"/>
<dbReference type="GO" id="GO:0006814">
    <property type="term" value="P:sodium ion transport"/>
    <property type="evidence" value="ECO:0007669"/>
    <property type="project" value="UniProtKB-KW"/>
</dbReference>
<dbReference type="InterPro" id="IPR038377">
    <property type="entry name" value="Na/Glc_symporter_sf"/>
</dbReference>
<comment type="similarity">
    <text evidence="2 11">Belongs to the sodium:solute symporter (SSF) (TC 2.A.21) family.</text>
</comment>
<evidence type="ECO:0000256" key="7">
    <source>
        <dbReference type="ARBA" id="ARBA00023053"/>
    </source>
</evidence>
<dbReference type="Gene3D" id="1.20.1730.10">
    <property type="entry name" value="Sodium/glucose cotransporter"/>
    <property type="match status" value="1"/>
</dbReference>
<dbReference type="Pfam" id="PF00474">
    <property type="entry name" value="SSF"/>
    <property type="match status" value="2"/>
</dbReference>
<feature type="transmembrane region" description="Helical" evidence="12">
    <location>
        <begin position="284"/>
        <end position="310"/>
    </location>
</feature>
<dbReference type="eggNOG" id="COG0591">
    <property type="taxonomic scope" value="Bacteria"/>
</dbReference>
<evidence type="ECO:0000313" key="13">
    <source>
        <dbReference type="EMBL" id="AAZ43610.2"/>
    </source>
</evidence>
<evidence type="ECO:0000256" key="10">
    <source>
        <dbReference type="ARBA" id="ARBA00023201"/>
    </source>
</evidence>
<keyword evidence="7" id="KW-0915">Sodium</keyword>
<reference evidence="13 14" key="1">
    <citation type="journal article" date="2005" name="J. Bacteriol.">
        <title>Swine and poultry pathogens: the complete genome sequences of two strains of Mycoplasma hyopneumoniae and a strain of Mycoplasma synoviae.</title>
        <authorList>
            <person name="Vasconcelos A.T."/>
            <person name="Ferreira H.B."/>
            <person name="Bizarro C.V."/>
            <person name="Bonatto S.L."/>
            <person name="Carvalho M.O."/>
            <person name="Pinto P.M."/>
            <person name="Almeida D.F."/>
            <person name="Almeida L.G."/>
            <person name="Almeida R."/>
            <person name="Alves-Filho L."/>
            <person name="Assuncao E.N."/>
            <person name="Azevedo V.A."/>
            <person name="Bogo M.R."/>
            <person name="Brigido M.M."/>
            <person name="Brocchi M."/>
            <person name="Burity H.A."/>
            <person name="Camargo A.A."/>
            <person name="Camargo S.S."/>
            <person name="Carepo M.S."/>
            <person name="Carraro D.M."/>
            <person name="de Mattos Cascardo J.C."/>
            <person name="Castro L.A."/>
            <person name="Cavalcanti G."/>
            <person name="Chemale G."/>
            <person name="Collevatti R.G."/>
            <person name="Cunha C.W."/>
            <person name="Dallagiovanna B."/>
            <person name="Dambros B.P."/>
            <person name="Dellagostin O.A."/>
            <person name="Falcao C."/>
            <person name="Fantinatti-Garboggini F."/>
            <person name="Felipe M.S."/>
            <person name="Fiorentin L."/>
            <person name="Franco G.R."/>
            <person name="Freitas N.S."/>
            <person name="Frias D."/>
            <person name="Grangeiro T.B."/>
            <person name="Grisard E.C."/>
            <person name="Guimaraes C.T."/>
            <person name="Hungria M."/>
            <person name="Jardim S.N."/>
            <person name="Krieger M.A."/>
            <person name="Laurino J.P."/>
            <person name="Lima L.F."/>
            <person name="Lopes M.I."/>
            <person name="Loreto E.L."/>
            <person name="Madeira H.M."/>
            <person name="Manfio G.P."/>
            <person name="Maranhao A.Q."/>
            <person name="Martinkovics C.T."/>
            <person name="Medeiros S.R."/>
            <person name="Moreira M.A."/>
            <person name="Neiva M."/>
            <person name="Ramalho-Neto C.E."/>
            <person name="Nicolas M.F."/>
            <person name="Oliveira S.C."/>
            <person name="Paixao R.F."/>
            <person name="Pedrosa F.O."/>
            <person name="Pena S.D."/>
            <person name="Pereira M."/>
            <person name="Pereira-Ferrari L."/>
            <person name="Piffer I."/>
            <person name="Pinto L.S."/>
            <person name="Potrich D.P."/>
            <person name="Salim A.C."/>
            <person name="Santos F.R."/>
            <person name="Schmitt R."/>
            <person name="Schneider M.P."/>
            <person name="Schrank A."/>
            <person name="Schrank I.S."/>
            <person name="Schuck A.F."/>
            <person name="Seuanez H.N."/>
            <person name="Silva D.W."/>
            <person name="Silva R."/>
            <person name="Silva S.C."/>
            <person name="Soares C.M."/>
            <person name="Souza K.R."/>
            <person name="Souza R.C."/>
            <person name="Staats C.C."/>
            <person name="Steffens M.B."/>
            <person name="Teixeira S.M."/>
            <person name="Urmenyi T.P."/>
            <person name="Vainstein M.H."/>
            <person name="Zuccherato L.W."/>
            <person name="Simpson A.J."/>
            <person name="Zaha A."/>
        </authorList>
    </citation>
    <scope>NUCLEOTIDE SEQUENCE [LARGE SCALE GENOMIC DNA]</scope>
    <source>
        <strain evidence="13 14">53</strain>
    </source>
</reference>
<dbReference type="STRING" id="262723.MS53_0191"/>
<comment type="subcellular location">
    <subcellularLocation>
        <location evidence="1">Cell membrane</location>
        <topology evidence="1">Multi-pass membrane protein</topology>
    </subcellularLocation>
</comment>
<sequence length="619" mass="67492">METLMNDIKEIVKPSLATADYVVIALYLTAVLGIGLFFFIQQIKRKKQNSVNNFFTGEGKNPIWVVGFSIWATILSSNFFLAATGNAIATRWMWAGANISLVGITPFIALFVVPFYRRLKESTAYSYLENRFNYATRVLASGLFIVFQIFRVAIVLYVPTLAMTTVSDVNPEFILLGLGIVVILITMFGGFKAVVWTDALQGLILGMGMVLVLFFALGKTNWSSSHVLLQKPLTIESWKVTLASGGIGFIFVYNIINSLYAFTSSQDVTQRYKGTKTIGEIRKTLYIAAGLGIFTVLIFFGAGAAIYTYVSSQESVTVKELKEIAKNADGKLPANLVGLQDSDLVGQLAGQKTIGQIDNVKAVPFFAKGGIEQGDKVFAYFVVKVLPQGVVGIIIAAVLAAAQSTISSGLSAVSNSIIVDFVDKTQWGKGLSAKYKANLSRLLVLLFGSVSLGGGLFLLATKQQQIFNYITGTVGLLNAPVVGVFVLGVFTKRVNGKGSVAGIVLGFLVAFPLWVFTQGFVPKELRIEFAGVWLTITSFLTAIITALVVSKLTGDAAAMNKSIANKSYWTRTKEFKYLTELEENLEQVSKLVKKGKLSKEFETRYHAVFEKMQHVVDAQ</sequence>
<gene>
    <name evidence="13" type="ordered locus">MS53_0191</name>
</gene>
<name>Q4A6L1_MYCS5</name>
<feature type="transmembrane region" description="Helical" evidence="12">
    <location>
        <begin position="529"/>
        <end position="549"/>
    </location>
</feature>
<dbReference type="HOGENOM" id="CLU_018808_11_4_14"/>
<dbReference type="PROSITE" id="PS50283">
    <property type="entry name" value="NA_SOLUT_SYMP_3"/>
    <property type="match status" value="1"/>
</dbReference>
<dbReference type="InterPro" id="IPR001734">
    <property type="entry name" value="Na/solute_symporter"/>
</dbReference>
<dbReference type="GO" id="GO:0015293">
    <property type="term" value="F:symporter activity"/>
    <property type="evidence" value="ECO:0007669"/>
    <property type="project" value="TreeGrafter"/>
</dbReference>
<dbReference type="InterPro" id="IPR051163">
    <property type="entry name" value="Sodium:Solute_Symporter_SSF"/>
</dbReference>
<dbReference type="PANTHER" id="PTHR42985">
    <property type="entry name" value="SODIUM-COUPLED MONOCARBOXYLATE TRANSPORTER"/>
    <property type="match status" value="1"/>
</dbReference>
<evidence type="ECO:0000256" key="12">
    <source>
        <dbReference type="SAM" id="Phobius"/>
    </source>
</evidence>
<dbReference type="EMBL" id="AE017245">
    <property type="protein sequence ID" value="AAZ43610.2"/>
    <property type="molecule type" value="Genomic_DNA"/>
</dbReference>
<feature type="transmembrane region" description="Helical" evidence="12">
    <location>
        <begin position="21"/>
        <end position="40"/>
    </location>
</feature>
<dbReference type="AlphaFoldDB" id="Q4A6L1"/>
<feature type="transmembrane region" description="Helical" evidence="12">
    <location>
        <begin position="377"/>
        <end position="402"/>
    </location>
</feature>
<feature type="transmembrane region" description="Helical" evidence="12">
    <location>
        <begin position="498"/>
        <end position="517"/>
    </location>
</feature>
<feature type="transmembrane region" description="Helical" evidence="12">
    <location>
        <begin position="466"/>
        <end position="491"/>
    </location>
</feature>
<feature type="transmembrane region" description="Helical" evidence="12">
    <location>
        <begin position="203"/>
        <end position="222"/>
    </location>
</feature>
<feature type="transmembrane region" description="Helical" evidence="12">
    <location>
        <begin position="134"/>
        <end position="158"/>
    </location>
</feature>
<dbReference type="CDD" id="cd11495">
    <property type="entry name" value="SLC5sbd_NIS-like_u3"/>
    <property type="match status" value="1"/>
</dbReference>
<feature type="transmembrane region" description="Helical" evidence="12">
    <location>
        <begin position="242"/>
        <end position="263"/>
    </location>
</feature>
<dbReference type="Proteomes" id="UP000000549">
    <property type="component" value="Chromosome"/>
</dbReference>
<evidence type="ECO:0008006" key="15">
    <source>
        <dbReference type="Google" id="ProtNLM"/>
    </source>
</evidence>
<evidence type="ECO:0000256" key="1">
    <source>
        <dbReference type="ARBA" id="ARBA00004651"/>
    </source>
</evidence>
<accession>Q4A6L1</accession>
<keyword evidence="3" id="KW-0813">Transport</keyword>
<evidence type="ECO:0000256" key="6">
    <source>
        <dbReference type="ARBA" id="ARBA00022989"/>
    </source>
</evidence>
<keyword evidence="10" id="KW-0739">Sodium transport</keyword>
<evidence type="ECO:0000256" key="5">
    <source>
        <dbReference type="ARBA" id="ARBA00022692"/>
    </source>
</evidence>
<evidence type="ECO:0000256" key="3">
    <source>
        <dbReference type="ARBA" id="ARBA00022448"/>
    </source>
</evidence>
<feature type="transmembrane region" description="Helical" evidence="12">
    <location>
        <begin position="92"/>
        <end position="113"/>
    </location>
</feature>
<keyword evidence="8" id="KW-0406">Ion transport</keyword>
<feature type="transmembrane region" description="Helical" evidence="12">
    <location>
        <begin position="173"/>
        <end position="191"/>
    </location>
</feature>
<organism evidence="13 14">
    <name type="scientific">Mycoplasmopsis synoviae (strain 53)</name>
    <name type="common">Mycoplasma synoviae</name>
    <dbReference type="NCBI Taxonomy" id="262723"/>
    <lineage>
        <taxon>Bacteria</taxon>
        <taxon>Bacillati</taxon>
        <taxon>Mycoplasmatota</taxon>
        <taxon>Mycoplasmoidales</taxon>
        <taxon>Metamycoplasmataceae</taxon>
        <taxon>Mycoplasmopsis</taxon>
    </lineage>
</organism>
<keyword evidence="14" id="KW-1185">Reference proteome</keyword>
<evidence type="ECO:0000313" key="14">
    <source>
        <dbReference type="Proteomes" id="UP000000549"/>
    </source>
</evidence>
<keyword evidence="4" id="KW-1003">Cell membrane</keyword>
<dbReference type="PANTHER" id="PTHR42985:SF40">
    <property type="entry name" value="LD47995P-RELATED"/>
    <property type="match status" value="1"/>
</dbReference>
<proteinExistence type="inferred from homology"/>
<feature type="transmembrane region" description="Helical" evidence="12">
    <location>
        <begin position="442"/>
        <end position="460"/>
    </location>
</feature>
<protein>
    <recommendedName>
        <fullName evidence="15">Sialic acid transporter</fullName>
    </recommendedName>
</protein>